<organism evidence="1 2">
    <name type="scientific">Lutibacter aestuarii</name>
    <dbReference type="NCBI Taxonomy" id="861111"/>
    <lineage>
        <taxon>Bacteria</taxon>
        <taxon>Pseudomonadati</taxon>
        <taxon>Bacteroidota</taxon>
        <taxon>Flavobacteriia</taxon>
        <taxon>Flavobacteriales</taxon>
        <taxon>Flavobacteriaceae</taxon>
        <taxon>Lutibacter</taxon>
    </lineage>
</organism>
<name>A0ABW2Z9T7_9FLAO</name>
<dbReference type="Proteomes" id="UP001597032">
    <property type="component" value="Unassembled WGS sequence"/>
</dbReference>
<dbReference type="RefSeq" id="WP_386783171.1">
    <property type="nucleotide sequence ID" value="NZ_JBHTIC010000017.1"/>
</dbReference>
<evidence type="ECO:0000313" key="1">
    <source>
        <dbReference type="EMBL" id="MFD0762726.1"/>
    </source>
</evidence>
<sequence length="58" mass="6665">MSLYQASVIKNHLNGQDEVVVNETYIKCFHIQGGEKYQKLKKEIAETLNNRVKVLLTS</sequence>
<evidence type="ECO:0000313" key="2">
    <source>
        <dbReference type="Proteomes" id="UP001597032"/>
    </source>
</evidence>
<accession>A0ABW2Z9T7</accession>
<gene>
    <name evidence="1" type="ORF">ACFQZW_11595</name>
</gene>
<keyword evidence="2" id="KW-1185">Reference proteome</keyword>
<reference evidence="2" key="1">
    <citation type="journal article" date="2019" name="Int. J. Syst. Evol. Microbiol.">
        <title>The Global Catalogue of Microorganisms (GCM) 10K type strain sequencing project: providing services to taxonomists for standard genome sequencing and annotation.</title>
        <authorList>
            <consortium name="The Broad Institute Genomics Platform"/>
            <consortium name="The Broad Institute Genome Sequencing Center for Infectious Disease"/>
            <person name="Wu L."/>
            <person name="Ma J."/>
        </authorList>
    </citation>
    <scope>NUCLEOTIDE SEQUENCE [LARGE SCALE GENOMIC DNA]</scope>
    <source>
        <strain evidence="2">CCUG 60022</strain>
    </source>
</reference>
<dbReference type="EMBL" id="JBHTIC010000017">
    <property type="protein sequence ID" value="MFD0762726.1"/>
    <property type="molecule type" value="Genomic_DNA"/>
</dbReference>
<comment type="caution">
    <text evidence="1">The sequence shown here is derived from an EMBL/GenBank/DDBJ whole genome shotgun (WGS) entry which is preliminary data.</text>
</comment>
<proteinExistence type="predicted"/>
<protein>
    <submittedName>
        <fullName evidence="1">Uncharacterized protein</fullName>
    </submittedName>
</protein>